<gene>
    <name evidence="1" type="ORF">NS115_03815</name>
</gene>
<evidence type="ECO:0000313" key="1">
    <source>
        <dbReference type="EMBL" id="KTS84466.1"/>
    </source>
</evidence>
<reference evidence="1 2" key="1">
    <citation type="journal article" date="2016" name="Front. Microbiol.">
        <title>Genomic Resource of Rice Seed Associated Bacteria.</title>
        <authorList>
            <person name="Midha S."/>
            <person name="Bansal K."/>
            <person name="Sharma S."/>
            <person name="Kumar N."/>
            <person name="Patil P.P."/>
            <person name="Chaudhry V."/>
            <person name="Patil P.B."/>
        </authorList>
    </citation>
    <scope>NUCLEOTIDE SEQUENCE [LARGE SCALE GENOMIC DNA]</scope>
    <source>
        <strain evidence="1 2">NS115</strain>
    </source>
</reference>
<protein>
    <submittedName>
        <fullName evidence="1">Uncharacterized protein</fullName>
    </submittedName>
</protein>
<evidence type="ECO:0000313" key="2">
    <source>
        <dbReference type="Proteomes" id="UP000074866"/>
    </source>
</evidence>
<dbReference type="Proteomes" id="UP000074866">
    <property type="component" value="Unassembled WGS sequence"/>
</dbReference>
<organism evidence="1 2">
    <name type="scientific">Paenibacillus jamilae</name>
    <dbReference type="NCBI Taxonomy" id="114136"/>
    <lineage>
        <taxon>Bacteria</taxon>
        <taxon>Bacillati</taxon>
        <taxon>Bacillota</taxon>
        <taxon>Bacilli</taxon>
        <taxon>Bacillales</taxon>
        <taxon>Paenibacillaceae</taxon>
        <taxon>Paenibacillus</taxon>
    </lineage>
</organism>
<comment type="caution">
    <text evidence="1">The sequence shown here is derived from an EMBL/GenBank/DDBJ whole genome shotgun (WGS) entry which is preliminary data.</text>
</comment>
<name>A0ACC4ZZG5_9BACL</name>
<accession>A0ACC4ZZG5</accession>
<dbReference type="EMBL" id="LDRX01000015">
    <property type="protein sequence ID" value="KTS84466.1"/>
    <property type="molecule type" value="Genomic_DNA"/>
</dbReference>
<keyword evidence="2" id="KW-1185">Reference proteome</keyword>
<sequence length="310" mass="35479">MSEEKGKRGPKAYKVFDHVREKVEELFKQSGIEYEGDFLEQMASVYEMNQLKTGVGAGYQKQITTVEYHVKSIVDSFISLIQTETADRLQLAEGYEETIGQRSAEISAQQDEIRDLAEQLRQADKDEAELRKQLSEQSVLIETLQKSSSKDEQILAENKERIDRLSKLLSDNTEKVNQAEQLEQRFTELTELTENQAKQLAEAQEAAEAAEKHFSDELARNEALYVERLERAAEKAAIEQQKAILDVRQSLLEQHEKERAELLASIQKADREHNEELRKLYAEMDKLRQQLAAPQQVRAARKPKGGGESE</sequence>
<proteinExistence type="predicted"/>